<keyword evidence="3 7" id="KW-0812">Transmembrane</keyword>
<gene>
    <name evidence="9" type="primary">Mfsd6</name>
    <name evidence="9" type="ORF">VIRALT_R05662</name>
</gene>
<feature type="compositionally biased region" description="Polar residues" evidence="6">
    <location>
        <begin position="249"/>
        <end position="259"/>
    </location>
</feature>
<feature type="region of interest" description="Disordered" evidence="6">
    <location>
        <begin position="24"/>
        <end position="50"/>
    </location>
</feature>
<comment type="caution">
    <text evidence="9">The sequence shown here is derived from an EMBL/GenBank/DDBJ whole genome shotgun (WGS) entry which is preliminary data.</text>
</comment>
<reference evidence="9 10" key="1">
    <citation type="submission" date="2019-09" db="EMBL/GenBank/DDBJ databases">
        <title>Bird 10,000 Genomes (B10K) Project - Family phase.</title>
        <authorList>
            <person name="Zhang G."/>
        </authorList>
    </citation>
    <scope>NUCLEOTIDE SEQUENCE [LARGE SCALE GENOMIC DNA]</scope>
    <source>
        <strain evidence="9">B10K-DU-001-22</strain>
        <tissue evidence="9">Muscle</tissue>
    </source>
</reference>
<dbReference type="PANTHER" id="PTHR16172">
    <property type="entry name" value="MAJOR FACILITATOR SUPERFAMILY DOMAIN-CONTAINING PROTEIN 6-LIKE"/>
    <property type="match status" value="1"/>
</dbReference>
<dbReference type="EMBL" id="VZRF01007814">
    <property type="protein sequence ID" value="NWT13869.1"/>
    <property type="molecule type" value="Genomic_DNA"/>
</dbReference>
<evidence type="ECO:0000313" key="10">
    <source>
        <dbReference type="Proteomes" id="UP000589495"/>
    </source>
</evidence>
<feature type="transmembrane region" description="Helical" evidence="7">
    <location>
        <begin position="106"/>
        <end position="125"/>
    </location>
</feature>
<dbReference type="Proteomes" id="UP000589495">
    <property type="component" value="Unassembled WGS sequence"/>
</dbReference>
<protein>
    <submittedName>
        <fullName evidence="9">MFSD6 protein</fullName>
    </submittedName>
</protein>
<feature type="transmembrane region" description="Helical" evidence="7">
    <location>
        <begin position="374"/>
        <end position="397"/>
    </location>
</feature>
<feature type="transmembrane region" description="Helical" evidence="7">
    <location>
        <begin position="453"/>
        <end position="475"/>
    </location>
</feature>
<evidence type="ECO:0000256" key="4">
    <source>
        <dbReference type="ARBA" id="ARBA00022989"/>
    </source>
</evidence>
<feature type="region of interest" description="Disordered" evidence="6">
    <location>
        <begin position="249"/>
        <end position="271"/>
    </location>
</feature>
<dbReference type="Pfam" id="PF12832">
    <property type="entry name" value="MFS_1_like"/>
    <property type="match status" value="1"/>
</dbReference>
<dbReference type="AlphaFoldDB" id="A0A7K5L5T8"/>
<feature type="transmembrane region" description="Helical" evidence="7">
    <location>
        <begin position="134"/>
        <end position="153"/>
    </location>
</feature>
<name>A0A7K5L5T8_VIRAL</name>
<feature type="compositionally biased region" description="Low complexity" evidence="6">
    <location>
        <begin position="260"/>
        <end position="271"/>
    </location>
</feature>
<feature type="non-terminal residue" evidence="9">
    <location>
        <position position="1"/>
    </location>
</feature>
<comment type="similarity">
    <text evidence="2">Belongs to the major facilitator superfamily. MFSD6 family.</text>
</comment>
<feature type="domain" description="Major facilitator superfamily associated" evidence="8">
    <location>
        <begin position="72"/>
        <end position="607"/>
    </location>
</feature>
<keyword evidence="4 7" id="KW-1133">Transmembrane helix</keyword>
<dbReference type="InterPro" id="IPR051717">
    <property type="entry name" value="MFS_MFSD6"/>
</dbReference>
<evidence type="ECO:0000256" key="7">
    <source>
        <dbReference type="SAM" id="Phobius"/>
    </source>
</evidence>
<feature type="non-terminal residue" evidence="9">
    <location>
        <position position="729"/>
    </location>
</feature>
<dbReference type="CDD" id="cd17335">
    <property type="entry name" value="MFS_MFSD6"/>
    <property type="match status" value="1"/>
</dbReference>
<keyword evidence="10" id="KW-1185">Reference proteome</keyword>
<evidence type="ECO:0000256" key="6">
    <source>
        <dbReference type="SAM" id="MobiDB-lite"/>
    </source>
</evidence>
<feature type="transmembrane region" description="Helical" evidence="7">
    <location>
        <begin position="606"/>
        <end position="628"/>
    </location>
</feature>
<dbReference type="FunFam" id="1.20.1250.20:FF:000229">
    <property type="entry name" value="Major facilitator superfamily domain-containing protein 6"/>
    <property type="match status" value="1"/>
</dbReference>
<dbReference type="Gene3D" id="1.20.1250.20">
    <property type="entry name" value="MFS general substrate transporter like domains"/>
    <property type="match status" value="3"/>
</dbReference>
<dbReference type="InterPro" id="IPR036259">
    <property type="entry name" value="MFS_trans_sf"/>
</dbReference>
<feature type="transmembrane region" description="Helical" evidence="7">
    <location>
        <begin position="74"/>
        <end position="94"/>
    </location>
</feature>
<dbReference type="SUPFAM" id="SSF103473">
    <property type="entry name" value="MFS general substrate transporter"/>
    <property type="match status" value="1"/>
</dbReference>
<dbReference type="GO" id="GO:0042590">
    <property type="term" value="P:antigen processing and presentation of exogenous peptide antigen via MHC class I"/>
    <property type="evidence" value="ECO:0007669"/>
    <property type="project" value="TreeGrafter"/>
</dbReference>
<keyword evidence="5 7" id="KW-0472">Membrane</keyword>
<feature type="transmembrane region" description="Helical" evidence="7">
    <location>
        <begin position="290"/>
        <end position="313"/>
    </location>
</feature>
<feature type="compositionally biased region" description="Polar residues" evidence="6">
    <location>
        <begin position="37"/>
        <end position="50"/>
    </location>
</feature>
<feature type="region of interest" description="Disordered" evidence="6">
    <location>
        <begin position="411"/>
        <end position="431"/>
    </location>
</feature>
<proteinExistence type="inferred from homology"/>
<feature type="region of interest" description="Disordered" evidence="6">
    <location>
        <begin position="663"/>
        <end position="689"/>
    </location>
</feature>
<feature type="transmembrane region" description="Helical" evidence="7">
    <location>
        <begin position="575"/>
        <end position="600"/>
    </location>
</feature>
<evidence type="ECO:0000256" key="2">
    <source>
        <dbReference type="ARBA" id="ARBA00005241"/>
    </source>
</evidence>
<feature type="compositionally biased region" description="Polar residues" evidence="6">
    <location>
        <begin position="414"/>
        <end position="431"/>
    </location>
</feature>
<dbReference type="PANTHER" id="PTHR16172:SF2">
    <property type="entry name" value="MAJOR FACILITATOR SUPERFAMILY DOMAIN-CONTAINING PROTEIN 6"/>
    <property type="match status" value="1"/>
</dbReference>
<feature type="transmembrane region" description="Helical" evidence="7">
    <location>
        <begin position="334"/>
        <end position="354"/>
    </location>
</feature>
<evidence type="ECO:0000256" key="5">
    <source>
        <dbReference type="ARBA" id="ARBA00023136"/>
    </source>
</evidence>
<evidence type="ECO:0000313" key="9">
    <source>
        <dbReference type="EMBL" id="NWT13869.1"/>
    </source>
</evidence>
<feature type="transmembrane region" description="Helical" evidence="7">
    <location>
        <begin position="515"/>
        <end position="532"/>
    </location>
</feature>
<evidence type="ECO:0000256" key="1">
    <source>
        <dbReference type="ARBA" id="ARBA00004141"/>
    </source>
</evidence>
<accession>A0A7K5L5T8</accession>
<dbReference type="InterPro" id="IPR024989">
    <property type="entry name" value="MFS_assoc_dom"/>
</dbReference>
<dbReference type="GO" id="GO:0005886">
    <property type="term" value="C:plasma membrane"/>
    <property type="evidence" value="ECO:0007669"/>
    <property type="project" value="TreeGrafter"/>
</dbReference>
<comment type="subcellular location">
    <subcellularLocation>
        <location evidence="1">Membrane</location>
        <topology evidence="1">Multi-pass membrane protein</topology>
    </subcellularLocation>
</comment>
<feature type="transmembrane region" description="Helical" evidence="7">
    <location>
        <begin position="544"/>
        <end position="563"/>
    </location>
</feature>
<dbReference type="FunFam" id="1.20.1250.20:FF:000136">
    <property type="entry name" value="Major facilitator superfamily domain-containing protein 6"/>
    <property type="match status" value="1"/>
</dbReference>
<evidence type="ECO:0000256" key="3">
    <source>
        <dbReference type="ARBA" id="ARBA00022692"/>
    </source>
</evidence>
<organism evidence="9 10">
    <name type="scientific">Vireo altiloquus</name>
    <name type="common">Black-whiskered vireo</name>
    <name type="synonym">Muscicapa altiloqua</name>
    <dbReference type="NCBI Taxonomy" id="34956"/>
    <lineage>
        <taxon>Eukaryota</taxon>
        <taxon>Metazoa</taxon>
        <taxon>Chordata</taxon>
        <taxon>Craniata</taxon>
        <taxon>Vertebrata</taxon>
        <taxon>Euteleostomi</taxon>
        <taxon>Archelosauria</taxon>
        <taxon>Archosauria</taxon>
        <taxon>Dinosauria</taxon>
        <taxon>Saurischia</taxon>
        <taxon>Theropoda</taxon>
        <taxon>Coelurosauria</taxon>
        <taxon>Aves</taxon>
        <taxon>Neognathae</taxon>
        <taxon>Neoaves</taxon>
        <taxon>Telluraves</taxon>
        <taxon>Australaves</taxon>
        <taxon>Passeriformes</taxon>
        <taxon>Corvoidea</taxon>
        <taxon>Vireonidae</taxon>
        <taxon>Vireoninae</taxon>
        <taxon>Vireo</taxon>
    </lineage>
</organism>
<sequence>MAADDKVAILTDDEEEQKRKYVLADPFNGISKDQDLPPNNESPSTETTTVPDEELDWLEKHCVKINNDLLISKVFYFFFYSAYGSLYPLLPVYYKQLGMSPSQSGLLVGIRYFIEFCSAPFWGVVADRFKKGKIVLLFSLLCWVLFNLGIGFVRPATLRCVPKGLPPAHPTNASSLLTTIPQNTSMSSALTTVSAASPKVRGRRDLVTSSPVSLETTGTPNPEITFLVPTQSTDVDFVLENSTHLILKNTTTSPASPGNATPSTTPASISTKPMPSDQAVLVYDQQEVEAIFLLILLVVIIGEFFSASSVTIVDTITLQYLGKHRDRYGLQRMWGSLGWGLAMLSVGIGIDYTHTEVAIEGQGCKAPEYKNYRIVFIVFGVLMTMALIVATQFRFHYTHFKQDEKRKEVEISQVDRNASNESSDNTPTSVSQSQSFSFWDLIKLLCSIQYGSVLFVAWFMGFGYGFVFTFLYWHLEDLNGTTTLFGVCSVLSHVSELTAYFFSHKLIELVGHIRVLYIGLACNTARYIYISYLENAWTVLPMEVLQGVTHAAIWAACISYLSAAVPPELRTSAQGILQGLHLGLGRGCGAMVGGVLVNYFGPAATFRGIGMACLVILLLFALIQWMLVPDEEEEKTMLAERIPVPSSPVPIATIDLVQQQSEDIMPRTEPRLPPKKTKHQEEQEDVNKPAWGISSSPWVTLAYAVYQIKEMVKLSKTNPAPENQPLQVI</sequence>
<evidence type="ECO:0000259" key="8">
    <source>
        <dbReference type="Pfam" id="PF12832"/>
    </source>
</evidence>